<dbReference type="EMBL" id="FWFR01000001">
    <property type="protein sequence ID" value="SLN22605.1"/>
    <property type="molecule type" value="Genomic_DNA"/>
</dbReference>
<dbReference type="OrthoDB" id="7628780at2"/>
<feature type="chain" id="PRO_5012079743" evidence="1">
    <location>
        <begin position="23"/>
        <end position="504"/>
    </location>
</feature>
<protein>
    <submittedName>
        <fullName evidence="2">Uncharacterized protein</fullName>
    </submittedName>
</protein>
<keyword evidence="3" id="KW-1185">Reference proteome</keyword>
<evidence type="ECO:0000313" key="3">
    <source>
        <dbReference type="Proteomes" id="UP000193200"/>
    </source>
</evidence>
<accession>A0A1Y5RPS0</accession>
<keyword evidence="1" id="KW-0732">Signal</keyword>
<gene>
    <name evidence="2" type="ORF">OCH7691_00600</name>
</gene>
<dbReference type="Proteomes" id="UP000193200">
    <property type="component" value="Unassembled WGS sequence"/>
</dbReference>
<evidence type="ECO:0000313" key="2">
    <source>
        <dbReference type="EMBL" id="SLN22605.1"/>
    </source>
</evidence>
<proteinExistence type="predicted"/>
<name>A0A1Y5RPS0_9PROT</name>
<dbReference type="RefSeq" id="WP_139839495.1">
    <property type="nucleotide sequence ID" value="NZ_FWFR01000001.1"/>
</dbReference>
<evidence type="ECO:0000256" key="1">
    <source>
        <dbReference type="SAM" id="SignalP"/>
    </source>
</evidence>
<reference evidence="2 3" key="1">
    <citation type="submission" date="2017-03" db="EMBL/GenBank/DDBJ databases">
        <authorList>
            <person name="Afonso C.L."/>
            <person name="Miller P.J."/>
            <person name="Scott M.A."/>
            <person name="Spackman E."/>
            <person name="Goraichik I."/>
            <person name="Dimitrov K.M."/>
            <person name="Suarez D.L."/>
            <person name="Swayne D.E."/>
        </authorList>
    </citation>
    <scope>NUCLEOTIDE SEQUENCE [LARGE SCALE GENOMIC DNA]</scope>
    <source>
        <strain evidence="2 3">CECT 7691</strain>
    </source>
</reference>
<dbReference type="AlphaFoldDB" id="A0A1Y5RPS0"/>
<feature type="signal peptide" evidence="1">
    <location>
        <begin position="1"/>
        <end position="22"/>
    </location>
</feature>
<sequence length="504" mass="55657">MRSLRLPVGVAIIFLLSLPAVRAEAPAVSPAAGATEIVAARGGDADEWRFDVEIRDGDAPADEAELALGPDYFRLTDAARSMIVDFRLLRVIEIDRAARRFTNRSLYLFPGFGELQYFARLSKANPPGAGTGSDGAAAEVAKDPFWIEADLGIRKDAPRTDLVFADGGDGTMTVTRSGKPYATIRGEVVDLPADRRAVLFRYFRFLSELHPNVIDALEKGAALPVALDYRVLKDGDIARRQVRLRAAGRVTTPYPLDPALRPADEGHYTNDVPAIDDLVGMMAKVARGDWPTGPLSPDDYWREVERQFKDENALGTFLNVQGMAMQYGATVLDGCPKSLRKPDGCAPVLFIRDQSGTDRLLTLAIGGTRAEVEGKQEAGLKAMGIVVNEVESRDLPGGYVAQALYANMLARPTLPENGSMTLLRERQEEAFERFRKAIAGNPYIGFFYRDLGKLLFNQLRADVAWDVWDFGRLLPGSYQRHAFQTIDELEARLRADYPQFFLQP</sequence>
<dbReference type="InParanoid" id="A0A1Y5RPS0"/>
<organism evidence="2 3">
    <name type="scientific">Oceanibacterium hippocampi</name>
    <dbReference type="NCBI Taxonomy" id="745714"/>
    <lineage>
        <taxon>Bacteria</taxon>
        <taxon>Pseudomonadati</taxon>
        <taxon>Pseudomonadota</taxon>
        <taxon>Alphaproteobacteria</taxon>
        <taxon>Sneathiellales</taxon>
        <taxon>Sneathiellaceae</taxon>
        <taxon>Oceanibacterium</taxon>
    </lineage>
</organism>